<dbReference type="GO" id="GO:0004089">
    <property type="term" value="F:carbonate dehydratase activity"/>
    <property type="evidence" value="ECO:0007669"/>
    <property type="project" value="UniProtKB-UniRule"/>
</dbReference>
<proteinExistence type="inferred from homology"/>
<dbReference type="PROSITE" id="PS00705">
    <property type="entry name" value="PROK_CO2_ANHYDRASE_2"/>
    <property type="match status" value="1"/>
</dbReference>
<organism evidence="9 10">
    <name type="scientific">Zygosaccharomyces bailii (strain CLIB 213 / ATCC 58445 / CBS 680 / BCRC 21525 / NBRC 1098 / NCYC 1416 / NRRL Y-2227)</name>
    <dbReference type="NCBI Taxonomy" id="1333698"/>
    <lineage>
        <taxon>Eukaryota</taxon>
        <taxon>Fungi</taxon>
        <taxon>Dikarya</taxon>
        <taxon>Ascomycota</taxon>
        <taxon>Saccharomycotina</taxon>
        <taxon>Saccharomycetes</taxon>
        <taxon>Saccharomycetales</taxon>
        <taxon>Saccharomycetaceae</taxon>
        <taxon>Zygosaccharomyces</taxon>
    </lineage>
</organism>
<comment type="similarity">
    <text evidence="1 8">Belongs to the beta-class carbonic anhydrase family.</text>
</comment>
<dbReference type="AlphaFoldDB" id="A0A8J2T4X6"/>
<evidence type="ECO:0000313" key="10">
    <source>
        <dbReference type="Proteomes" id="UP000019375"/>
    </source>
</evidence>
<evidence type="ECO:0000256" key="5">
    <source>
        <dbReference type="ARBA" id="ARBA00023239"/>
    </source>
</evidence>
<dbReference type="InterPro" id="IPR036874">
    <property type="entry name" value="Carbonic_anhydrase_sf"/>
</dbReference>
<accession>A0A8J2T4X6</accession>
<dbReference type="InterPro" id="IPR015892">
    <property type="entry name" value="Carbonic_anhydrase_CS"/>
</dbReference>
<feature type="binding site" evidence="7">
    <location>
        <position position="48"/>
    </location>
    <ligand>
        <name>Zn(2+)</name>
        <dbReference type="ChEBI" id="CHEBI:29105"/>
    </ligand>
</feature>
<dbReference type="Pfam" id="PF00484">
    <property type="entry name" value="Pro_CA"/>
    <property type="match status" value="1"/>
</dbReference>
<gene>
    <name evidence="9" type="ORF">BN860_03818g</name>
</gene>
<dbReference type="SUPFAM" id="SSF53056">
    <property type="entry name" value="beta-carbonic anhydrase, cab"/>
    <property type="match status" value="1"/>
</dbReference>
<dbReference type="GO" id="GO:0034599">
    <property type="term" value="P:cellular response to oxidative stress"/>
    <property type="evidence" value="ECO:0007669"/>
    <property type="project" value="TreeGrafter"/>
</dbReference>
<evidence type="ECO:0000313" key="9">
    <source>
        <dbReference type="EMBL" id="CDF88166.1"/>
    </source>
</evidence>
<dbReference type="EMBL" id="HG316455">
    <property type="protein sequence ID" value="CDF88166.1"/>
    <property type="molecule type" value="Genomic_DNA"/>
</dbReference>
<reference evidence="10" key="1">
    <citation type="journal article" date="2013" name="Genome Announc.">
        <title>Genome sequence of the food spoilage yeast Zygosaccharomyces bailii CLIB 213(T).</title>
        <authorList>
            <person name="Galeote V."/>
            <person name="Bigey F."/>
            <person name="Devillers H."/>
            <person name="Neuveglise C."/>
            <person name="Dequin S."/>
        </authorList>
    </citation>
    <scope>NUCLEOTIDE SEQUENCE [LARGE SCALE GENOMIC DNA]</scope>
    <source>
        <strain evidence="10">CLIB 213 / ATCC 58445 / CBS 680 / CCRC 21525 / NBRC 1098 / NCYC 1416 / NRRL Y-2227</strain>
    </source>
</reference>
<dbReference type="SMART" id="SM00947">
    <property type="entry name" value="Pro_CA"/>
    <property type="match status" value="1"/>
</dbReference>
<keyword evidence="10" id="KW-1185">Reference proteome</keyword>
<evidence type="ECO:0000256" key="4">
    <source>
        <dbReference type="ARBA" id="ARBA00022833"/>
    </source>
</evidence>
<dbReference type="OrthoDB" id="10248475at2759"/>
<dbReference type="EC" id="4.2.1.1" evidence="2 8"/>
<keyword evidence="4 7" id="KW-0862">Zinc</keyword>
<evidence type="ECO:0000256" key="1">
    <source>
        <dbReference type="ARBA" id="ARBA00006217"/>
    </source>
</evidence>
<comment type="cofactor">
    <cofactor evidence="7">
        <name>Zn(2+)</name>
        <dbReference type="ChEBI" id="CHEBI:29105"/>
    </cofactor>
    <text evidence="7">Binds 1 zinc ion per subunit.</text>
</comment>
<keyword evidence="5 8" id="KW-0456">Lyase</keyword>
<dbReference type="Proteomes" id="UP000019375">
    <property type="component" value="Unassembled WGS sequence"/>
</dbReference>
<evidence type="ECO:0000256" key="6">
    <source>
        <dbReference type="ARBA" id="ARBA00048348"/>
    </source>
</evidence>
<feature type="binding site" evidence="7">
    <location>
        <position position="106"/>
    </location>
    <ligand>
        <name>Zn(2+)</name>
        <dbReference type="ChEBI" id="CHEBI:29105"/>
    </ligand>
</feature>
<dbReference type="GO" id="GO:0015976">
    <property type="term" value="P:carbon utilization"/>
    <property type="evidence" value="ECO:0007669"/>
    <property type="project" value="InterPro"/>
</dbReference>
<comment type="catalytic activity">
    <reaction evidence="6 8">
        <text>hydrogencarbonate + H(+) = CO2 + H2O</text>
        <dbReference type="Rhea" id="RHEA:10748"/>
        <dbReference type="ChEBI" id="CHEBI:15377"/>
        <dbReference type="ChEBI" id="CHEBI:15378"/>
        <dbReference type="ChEBI" id="CHEBI:16526"/>
        <dbReference type="ChEBI" id="CHEBI:17544"/>
        <dbReference type="EC" id="4.2.1.1"/>
    </reaction>
</comment>
<dbReference type="GO" id="GO:0005737">
    <property type="term" value="C:cytoplasm"/>
    <property type="evidence" value="ECO:0007669"/>
    <property type="project" value="TreeGrafter"/>
</dbReference>
<name>A0A8J2T4X6_ZYGB2</name>
<feature type="binding site" evidence="7">
    <location>
        <position position="50"/>
    </location>
    <ligand>
        <name>Zn(2+)</name>
        <dbReference type="ChEBI" id="CHEBI:29105"/>
    </ligand>
</feature>
<dbReference type="PANTHER" id="PTHR11002">
    <property type="entry name" value="CARBONIC ANHYDRASE"/>
    <property type="match status" value="1"/>
</dbReference>
<protein>
    <recommendedName>
        <fullName evidence="2 8">Carbonic anhydrase</fullName>
        <ecNumber evidence="2 8">4.2.1.1</ecNumber>
    </recommendedName>
    <alternativeName>
        <fullName evidence="8">Carbonate dehydratase</fullName>
    </alternativeName>
</protein>
<dbReference type="GO" id="GO:0008270">
    <property type="term" value="F:zinc ion binding"/>
    <property type="evidence" value="ECO:0007669"/>
    <property type="project" value="UniProtKB-UniRule"/>
</dbReference>
<sequence>MFTLSPESRLTDLLEANREWAQDMSREHPQLFPTNGRGQQPHTLLISCSDSRYNENCFGVLPGEVFTWKSIANICRPEDLATCATLEFAIDVLGVSRVVLCGHTDCGGVNSCVRGQMPQLERNCPHLAEHLNDVVETSKQYASELADARDPARLLCIRNAEKQYVRLTQNKTVSRALAEGRIQVYALLYNVDTGLVEKLASTE</sequence>
<keyword evidence="3 7" id="KW-0479">Metal-binding</keyword>
<dbReference type="GO" id="GO:0071244">
    <property type="term" value="P:cellular response to carbon dioxide"/>
    <property type="evidence" value="ECO:0007669"/>
    <property type="project" value="TreeGrafter"/>
</dbReference>
<evidence type="ECO:0000256" key="7">
    <source>
        <dbReference type="PIRSR" id="PIRSR601765-1"/>
    </source>
</evidence>
<dbReference type="PANTHER" id="PTHR11002:SF76">
    <property type="entry name" value="CARBONIC ANHYDRASE"/>
    <property type="match status" value="1"/>
</dbReference>
<evidence type="ECO:0000256" key="3">
    <source>
        <dbReference type="ARBA" id="ARBA00022723"/>
    </source>
</evidence>
<dbReference type="InterPro" id="IPR001765">
    <property type="entry name" value="Carbonic_anhydrase"/>
</dbReference>
<comment type="function">
    <text evidence="8">Reversible hydration of carbon dioxide.</text>
</comment>
<evidence type="ECO:0000256" key="2">
    <source>
        <dbReference type="ARBA" id="ARBA00012925"/>
    </source>
</evidence>
<evidence type="ECO:0000256" key="8">
    <source>
        <dbReference type="RuleBase" id="RU003956"/>
    </source>
</evidence>
<dbReference type="Gene3D" id="3.40.1050.10">
    <property type="entry name" value="Carbonic anhydrase"/>
    <property type="match status" value="1"/>
</dbReference>
<feature type="binding site" evidence="7">
    <location>
        <position position="103"/>
    </location>
    <ligand>
        <name>Zn(2+)</name>
        <dbReference type="ChEBI" id="CHEBI:29105"/>
    </ligand>
</feature>